<organism evidence="2 3">
    <name type="scientific">Vitrella brassicaformis (strain CCMP3155)</name>
    <dbReference type="NCBI Taxonomy" id="1169540"/>
    <lineage>
        <taxon>Eukaryota</taxon>
        <taxon>Sar</taxon>
        <taxon>Alveolata</taxon>
        <taxon>Colpodellida</taxon>
        <taxon>Vitrellaceae</taxon>
        <taxon>Vitrella</taxon>
    </lineage>
</organism>
<feature type="compositionally biased region" description="Low complexity" evidence="1">
    <location>
        <begin position="10"/>
        <end position="26"/>
    </location>
</feature>
<dbReference type="InterPro" id="IPR022086">
    <property type="entry name" value="IMCp"/>
</dbReference>
<dbReference type="Pfam" id="PF12314">
    <property type="entry name" value="IMCp"/>
    <property type="match status" value="1"/>
</dbReference>
<dbReference type="AlphaFoldDB" id="A0A0G4E9U0"/>
<reference evidence="2 3" key="1">
    <citation type="submission" date="2014-11" db="EMBL/GenBank/DDBJ databases">
        <authorList>
            <person name="Zhu J."/>
            <person name="Qi W."/>
            <person name="Song R."/>
        </authorList>
    </citation>
    <scope>NUCLEOTIDE SEQUENCE [LARGE SCALE GENOMIC DNA]</scope>
</reference>
<accession>A0A0G4E9U0</accession>
<dbReference type="PhylomeDB" id="A0A0G4E9U0"/>
<protein>
    <submittedName>
        <fullName evidence="2">Uncharacterized protein</fullName>
    </submittedName>
</protein>
<keyword evidence="3" id="KW-1185">Reference proteome</keyword>
<evidence type="ECO:0000256" key="1">
    <source>
        <dbReference type="SAM" id="MobiDB-lite"/>
    </source>
</evidence>
<dbReference type="EMBL" id="CDMY01000055">
    <property type="protein sequence ID" value="CEL92204.1"/>
    <property type="molecule type" value="Genomic_DNA"/>
</dbReference>
<proteinExistence type="predicted"/>
<feature type="region of interest" description="Disordered" evidence="1">
    <location>
        <begin position="1"/>
        <end position="46"/>
    </location>
</feature>
<evidence type="ECO:0000313" key="3">
    <source>
        <dbReference type="Proteomes" id="UP000041254"/>
    </source>
</evidence>
<dbReference type="Proteomes" id="UP000041254">
    <property type="component" value="Unassembled WGS sequence"/>
</dbReference>
<evidence type="ECO:0000313" key="2">
    <source>
        <dbReference type="EMBL" id="CEL92204.1"/>
    </source>
</evidence>
<dbReference type="InParanoid" id="A0A0G4E9U0"/>
<gene>
    <name evidence="2" type="ORF">Vbra_10942</name>
</gene>
<sequence length="341" mass="38117">MSGPAPPGSPLAAAFAQAASPPAGQPVSVRDALGQQQQGGEGEMTQSQLVRLGRTTTPAGQVQTGTRRVEVEVPVYSDVHYEDVVAERQVPVYTQKIVPKPEVHEVVRQVPELSHSWIERKVEVPVVQHVDRVVEVPQVQVVNKYVPKVEVKTIERVVPKTVVKTVERIQEVPVVEYKDKVVEVPHVVEVVKEVPKAVPIDIHVPVIKYVPKVEVKTIERVQEVPVPHYVDVPVEVVKEVPKYIVKEEVRHVPVPGEVVPIWKEVVVEKEVVVDREVEVVKYKDIEKPYEVPVYEYKYNKYPVVIPHRTTTMLPPSPTHVVVPPIIKATLNIDIPPGVSIS</sequence>
<dbReference type="VEuPathDB" id="CryptoDB:Vbra_10942"/>
<dbReference type="OMA" id="PVVHCVE"/>
<name>A0A0G4E9U0_VITBC</name>